<name>A0A9D4DV59_DREPO</name>
<keyword evidence="1" id="KW-0732">Signal</keyword>
<gene>
    <name evidence="2" type="ORF">DPMN_189244</name>
</gene>
<comment type="caution">
    <text evidence="2">The sequence shown here is derived from an EMBL/GenBank/DDBJ whole genome shotgun (WGS) entry which is preliminary data.</text>
</comment>
<proteinExistence type="predicted"/>
<evidence type="ECO:0000256" key="1">
    <source>
        <dbReference type="SAM" id="SignalP"/>
    </source>
</evidence>
<feature type="chain" id="PRO_5039203935" description="Secreted protein" evidence="1">
    <location>
        <begin position="20"/>
        <end position="237"/>
    </location>
</feature>
<dbReference type="Proteomes" id="UP000828390">
    <property type="component" value="Unassembled WGS sequence"/>
</dbReference>
<organism evidence="2 3">
    <name type="scientific">Dreissena polymorpha</name>
    <name type="common">Zebra mussel</name>
    <name type="synonym">Mytilus polymorpha</name>
    <dbReference type="NCBI Taxonomy" id="45954"/>
    <lineage>
        <taxon>Eukaryota</taxon>
        <taxon>Metazoa</taxon>
        <taxon>Spiralia</taxon>
        <taxon>Lophotrochozoa</taxon>
        <taxon>Mollusca</taxon>
        <taxon>Bivalvia</taxon>
        <taxon>Autobranchia</taxon>
        <taxon>Heteroconchia</taxon>
        <taxon>Euheterodonta</taxon>
        <taxon>Imparidentia</taxon>
        <taxon>Neoheterodontei</taxon>
        <taxon>Myida</taxon>
        <taxon>Dreissenoidea</taxon>
        <taxon>Dreissenidae</taxon>
        <taxon>Dreissena</taxon>
    </lineage>
</organism>
<protein>
    <recommendedName>
        <fullName evidence="4">Secreted protein</fullName>
    </recommendedName>
</protein>
<evidence type="ECO:0000313" key="3">
    <source>
        <dbReference type="Proteomes" id="UP000828390"/>
    </source>
</evidence>
<keyword evidence="3" id="KW-1185">Reference proteome</keyword>
<evidence type="ECO:0008006" key="4">
    <source>
        <dbReference type="Google" id="ProtNLM"/>
    </source>
</evidence>
<reference evidence="2" key="2">
    <citation type="submission" date="2020-11" db="EMBL/GenBank/DDBJ databases">
        <authorList>
            <person name="McCartney M.A."/>
            <person name="Auch B."/>
            <person name="Kono T."/>
            <person name="Mallez S."/>
            <person name="Becker A."/>
            <person name="Gohl D.M."/>
            <person name="Silverstein K.A.T."/>
            <person name="Koren S."/>
            <person name="Bechman K.B."/>
            <person name="Herman A."/>
            <person name="Abrahante J.E."/>
            <person name="Garbe J."/>
        </authorList>
    </citation>
    <scope>NUCLEOTIDE SEQUENCE</scope>
    <source>
        <strain evidence="2">Duluth1</strain>
        <tissue evidence="2">Whole animal</tissue>
    </source>
</reference>
<accession>A0A9D4DV59</accession>
<dbReference type="AlphaFoldDB" id="A0A9D4DV59"/>
<dbReference type="EMBL" id="JAIWYP010000010">
    <property type="protein sequence ID" value="KAH3754567.1"/>
    <property type="molecule type" value="Genomic_DNA"/>
</dbReference>
<sequence>MRFWATVVLFVCVSASVAALPSHRHVVKRSTVPPTTTSPTNVTSTWPYGFMEFASLWAKCREWQLFNPSKATDGANRSEMGTIGSACTALLDAMKDMKKADPGPEKEETVMAEFNDIVPLLQCTNLQINREEIMAVLEHDTNAINDDPFLSMTARLAEMCDSVFKAYADQKKGNRPQKRLEKKAVANGVYPDETPHDAASHQGLRCLLKGISREWFDWIDVAIQAVTDIVLGVIFEG</sequence>
<feature type="signal peptide" evidence="1">
    <location>
        <begin position="1"/>
        <end position="19"/>
    </location>
</feature>
<evidence type="ECO:0000313" key="2">
    <source>
        <dbReference type="EMBL" id="KAH3754567.1"/>
    </source>
</evidence>
<reference evidence="2" key="1">
    <citation type="journal article" date="2019" name="bioRxiv">
        <title>The Genome of the Zebra Mussel, Dreissena polymorpha: A Resource for Invasive Species Research.</title>
        <authorList>
            <person name="McCartney M.A."/>
            <person name="Auch B."/>
            <person name="Kono T."/>
            <person name="Mallez S."/>
            <person name="Zhang Y."/>
            <person name="Obille A."/>
            <person name="Becker A."/>
            <person name="Abrahante J.E."/>
            <person name="Garbe J."/>
            <person name="Badalamenti J.P."/>
            <person name="Herman A."/>
            <person name="Mangelson H."/>
            <person name="Liachko I."/>
            <person name="Sullivan S."/>
            <person name="Sone E.D."/>
            <person name="Koren S."/>
            <person name="Silverstein K.A.T."/>
            <person name="Beckman K.B."/>
            <person name="Gohl D.M."/>
        </authorList>
    </citation>
    <scope>NUCLEOTIDE SEQUENCE</scope>
    <source>
        <strain evidence="2">Duluth1</strain>
        <tissue evidence="2">Whole animal</tissue>
    </source>
</reference>